<keyword evidence="3" id="KW-1185">Reference proteome</keyword>
<sequence length="349" mass="37805">MRGLVITQPGGGHQVTADTATPTATIVSSASVRDTTTPSIPDRAACCAHRTAWDTAVPDDAYLSDAYDYVPDDLHYPTDAEVPGGPLVLTEQEWLDAELDDALGGSRWSRVDEFEWQEWHGVEQDEAERALLALGAPAWLSLPPGGALAAALEDTRPRAMSPIALIELLKAATRMAGWAEALKTEAMASFYRQRQAEHAESPRPTQLDTKGRPIDPERSWHAEIALALGLSPTTVARHVTTALRLTTTLRATHTALKCGALTWGKALAISEATADLPDDAAHAVEAHVLKRAAAQSHKNLLESLRRQIAKHRVREDTHDHRAAVAERTCKIVPLPNGMAGLWIVHTADK</sequence>
<comment type="caution">
    <text evidence="2">The sequence shown here is derived from an EMBL/GenBank/DDBJ whole genome shotgun (WGS) entry which is preliminary data.</text>
</comment>
<evidence type="ECO:0000256" key="1">
    <source>
        <dbReference type="SAM" id="MobiDB-lite"/>
    </source>
</evidence>
<dbReference type="Proteomes" id="UP000295573">
    <property type="component" value="Unassembled WGS sequence"/>
</dbReference>
<dbReference type="RefSeq" id="WP_132149893.1">
    <property type="nucleotide sequence ID" value="NZ_SLWR01000006.1"/>
</dbReference>
<evidence type="ECO:0000313" key="2">
    <source>
        <dbReference type="EMBL" id="TCO46762.1"/>
    </source>
</evidence>
<accession>A0A4R2IPY3</accession>
<protein>
    <submittedName>
        <fullName evidence="2">Uncharacterized protein DUF222</fullName>
    </submittedName>
</protein>
<reference evidence="2 3" key="1">
    <citation type="journal article" date="2015" name="Stand. Genomic Sci.">
        <title>Genomic Encyclopedia of Bacterial and Archaeal Type Strains, Phase III: the genomes of soil and plant-associated and newly described type strains.</title>
        <authorList>
            <person name="Whitman W.B."/>
            <person name="Woyke T."/>
            <person name="Klenk H.P."/>
            <person name="Zhou Y."/>
            <person name="Lilburn T.G."/>
            <person name="Beck B.J."/>
            <person name="De Vos P."/>
            <person name="Vandamme P."/>
            <person name="Eisen J.A."/>
            <person name="Garrity G."/>
            <person name="Hugenholtz P."/>
            <person name="Kyrpides N.C."/>
        </authorList>
    </citation>
    <scope>NUCLEOTIDE SEQUENCE [LARGE SCALE GENOMIC DNA]</scope>
    <source>
        <strain evidence="2 3">VKM Ac-2541</strain>
    </source>
</reference>
<feature type="region of interest" description="Disordered" evidence="1">
    <location>
        <begin position="193"/>
        <end position="215"/>
    </location>
</feature>
<feature type="non-terminal residue" evidence="2">
    <location>
        <position position="349"/>
    </location>
</feature>
<organism evidence="2 3">
    <name type="scientific">Kribbella antiqua</name>
    <dbReference type="NCBI Taxonomy" id="2512217"/>
    <lineage>
        <taxon>Bacteria</taxon>
        <taxon>Bacillati</taxon>
        <taxon>Actinomycetota</taxon>
        <taxon>Actinomycetes</taxon>
        <taxon>Propionibacteriales</taxon>
        <taxon>Kribbellaceae</taxon>
        <taxon>Kribbella</taxon>
    </lineage>
</organism>
<evidence type="ECO:0000313" key="3">
    <source>
        <dbReference type="Proteomes" id="UP000295573"/>
    </source>
</evidence>
<proteinExistence type="predicted"/>
<dbReference type="OrthoDB" id="3823043at2"/>
<gene>
    <name evidence="2" type="ORF">EV646_1061</name>
</gene>
<dbReference type="EMBL" id="SLWR01000006">
    <property type="protein sequence ID" value="TCO46762.1"/>
    <property type="molecule type" value="Genomic_DNA"/>
</dbReference>
<dbReference type="AlphaFoldDB" id="A0A4R2IPY3"/>
<name>A0A4R2IPY3_9ACTN</name>